<feature type="domain" description="N-acetyltransferase" evidence="1">
    <location>
        <begin position="1"/>
        <end position="164"/>
    </location>
</feature>
<comment type="caution">
    <text evidence="2">The sequence shown here is derived from an EMBL/GenBank/DDBJ whole genome shotgun (WGS) entry which is preliminary data.</text>
</comment>
<dbReference type="PANTHER" id="PTHR43415:SF3">
    <property type="entry name" value="GNAT-FAMILY ACETYLTRANSFERASE"/>
    <property type="match status" value="1"/>
</dbReference>
<evidence type="ECO:0000259" key="1">
    <source>
        <dbReference type="PROSITE" id="PS51186"/>
    </source>
</evidence>
<gene>
    <name evidence="2" type="ORF">LZ480_17975</name>
</gene>
<dbReference type="InterPro" id="IPR016181">
    <property type="entry name" value="Acyl_CoA_acyltransferase"/>
</dbReference>
<accession>A0ABS9UHC9</accession>
<dbReference type="Pfam" id="PF00583">
    <property type="entry name" value="Acetyltransf_1"/>
    <property type="match status" value="1"/>
</dbReference>
<dbReference type="PANTHER" id="PTHR43415">
    <property type="entry name" value="SPERMIDINE N(1)-ACETYLTRANSFERASE"/>
    <property type="match status" value="1"/>
</dbReference>
<dbReference type="RefSeq" id="WP_241370922.1">
    <property type="nucleotide sequence ID" value="NZ_JAKZFC010000009.1"/>
</dbReference>
<dbReference type="SUPFAM" id="SSF55729">
    <property type="entry name" value="Acyl-CoA N-acyltransferases (Nat)"/>
    <property type="match status" value="1"/>
</dbReference>
<protein>
    <submittedName>
        <fullName evidence="2">GNAT family N-acetyltransferase</fullName>
    </submittedName>
</protein>
<dbReference type="Proteomes" id="UP001316087">
    <property type="component" value="Unassembled WGS sequence"/>
</dbReference>
<proteinExistence type="predicted"/>
<evidence type="ECO:0000313" key="3">
    <source>
        <dbReference type="Proteomes" id="UP001316087"/>
    </source>
</evidence>
<dbReference type="EMBL" id="JAKZFC010000009">
    <property type="protein sequence ID" value="MCH7323764.1"/>
    <property type="molecule type" value="Genomic_DNA"/>
</dbReference>
<organism evidence="2 3">
    <name type="scientific">Solibacillus palustris</name>
    <dbReference type="NCBI Taxonomy" id="2908203"/>
    <lineage>
        <taxon>Bacteria</taxon>
        <taxon>Bacillati</taxon>
        <taxon>Bacillota</taxon>
        <taxon>Bacilli</taxon>
        <taxon>Bacillales</taxon>
        <taxon>Caryophanaceae</taxon>
        <taxon>Solibacillus</taxon>
    </lineage>
</organism>
<dbReference type="CDD" id="cd04301">
    <property type="entry name" value="NAT_SF"/>
    <property type="match status" value="1"/>
</dbReference>
<reference evidence="2 3" key="1">
    <citation type="submission" date="2022-03" db="EMBL/GenBank/DDBJ databases">
        <authorList>
            <person name="Jo J.-H."/>
            <person name="Im W.-T."/>
        </authorList>
    </citation>
    <scope>NUCLEOTIDE SEQUENCE [LARGE SCALE GENOMIC DNA]</scope>
    <source>
        <strain evidence="2 3">MA9</strain>
    </source>
</reference>
<keyword evidence="3" id="KW-1185">Reference proteome</keyword>
<sequence>MLVRRAVEQDVIKIITVMKDAEASGFMLYEPNERQPTPDSLSKFIKIMNTAPKSCFFVAEENEEILGYLLLKAENLSRTSHRATIAVGVHSLSRGKGTGTKLFEHMINWAKQQKLHRLELTVIEHNSQAVHLYKKMGFIEEGVKRDSLWIHDRFVNEIYMSLLL</sequence>
<evidence type="ECO:0000313" key="2">
    <source>
        <dbReference type="EMBL" id="MCH7323764.1"/>
    </source>
</evidence>
<name>A0ABS9UHC9_9BACL</name>
<dbReference type="PROSITE" id="PS51186">
    <property type="entry name" value="GNAT"/>
    <property type="match status" value="1"/>
</dbReference>
<dbReference type="Gene3D" id="3.40.630.30">
    <property type="match status" value="1"/>
</dbReference>
<dbReference type="InterPro" id="IPR000182">
    <property type="entry name" value="GNAT_dom"/>
</dbReference>